<evidence type="ECO:0000256" key="1">
    <source>
        <dbReference type="ARBA" id="ARBA00004948"/>
    </source>
</evidence>
<organism evidence="3 4">
    <name type="scientific">Arthrobacter echini</name>
    <dbReference type="NCBI Taxonomy" id="1529066"/>
    <lineage>
        <taxon>Bacteria</taxon>
        <taxon>Bacillati</taxon>
        <taxon>Actinomycetota</taxon>
        <taxon>Actinomycetes</taxon>
        <taxon>Micrococcales</taxon>
        <taxon>Micrococcaceae</taxon>
        <taxon>Arthrobacter</taxon>
    </lineage>
</organism>
<dbReference type="InterPro" id="IPR050967">
    <property type="entry name" value="Thiamine_Salvage_TenA"/>
</dbReference>
<comment type="caution">
    <text evidence="3">The sequence shown here is derived from an EMBL/GenBank/DDBJ whole genome shotgun (WGS) entry which is preliminary data.</text>
</comment>
<keyword evidence="4" id="KW-1185">Reference proteome</keyword>
<evidence type="ECO:0000259" key="2">
    <source>
        <dbReference type="Pfam" id="PF03070"/>
    </source>
</evidence>
<dbReference type="Pfam" id="PF03070">
    <property type="entry name" value="TENA_THI-4"/>
    <property type="match status" value="1"/>
</dbReference>
<protein>
    <submittedName>
        <fullName evidence="3">Thiaminase II</fullName>
    </submittedName>
</protein>
<dbReference type="PANTHER" id="PTHR43198:SF2">
    <property type="entry name" value="SI:CH1073-67J19.1-RELATED"/>
    <property type="match status" value="1"/>
</dbReference>
<evidence type="ECO:0000313" key="3">
    <source>
        <dbReference type="EMBL" id="TYD00609.1"/>
    </source>
</evidence>
<dbReference type="RefSeq" id="WP_148599910.1">
    <property type="nucleotide sequence ID" value="NZ_VSLD01000001.1"/>
</dbReference>
<dbReference type="AlphaFoldDB" id="A0A5D0XVC0"/>
<dbReference type="PANTHER" id="PTHR43198">
    <property type="entry name" value="BIFUNCTIONAL TH2 PROTEIN"/>
    <property type="match status" value="1"/>
</dbReference>
<dbReference type="InterPro" id="IPR004305">
    <property type="entry name" value="Thiaminase-2/PQQC"/>
</dbReference>
<gene>
    <name evidence="3" type="ORF">FQ377_04085</name>
</gene>
<dbReference type="SUPFAM" id="SSF48613">
    <property type="entry name" value="Heme oxygenase-like"/>
    <property type="match status" value="1"/>
</dbReference>
<dbReference type="GO" id="GO:0005829">
    <property type="term" value="C:cytosol"/>
    <property type="evidence" value="ECO:0007669"/>
    <property type="project" value="TreeGrafter"/>
</dbReference>
<dbReference type="Gene3D" id="1.20.910.10">
    <property type="entry name" value="Heme oxygenase-like"/>
    <property type="match status" value="1"/>
</dbReference>
<sequence length="233" mass="25648">MSSLHTMAETIIRAGEDPAVFSAVAWHRTAGVREAIDALPFLRQLADATLPEEIFSHYLAQDALYLAEYGRVLAAAAAQAQSSQEMVFWARSTREVIDVERQLHANHIGDLAVVEPSPTTVAYTSYLLSLAASGSYPVLAAGLLPCFWIYDDIGSRLRAVAGDLGTHPYGDWIGAYDDPDFTAATDTARTIVDHLAGLADPSTVTRMHAAFHRATQYEWMFWDAAYRQETWPV</sequence>
<dbReference type="EMBL" id="VSLD01000001">
    <property type="protein sequence ID" value="TYD00609.1"/>
    <property type="molecule type" value="Genomic_DNA"/>
</dbReference>
<comment type="pathway">
    <text evidence="1">Cofactor biosynthesis; thiamine diphosphate biosynthesis.</text>
</comment>
<reference evidence="3 4" key="1">
    <citation type="submission" date="2019-08" db="EMBL/GenBank/DDBJ databases">
        <title>Genone of Arthrobacter echini P9.</title>
        <authorList>
            <person name="Bowman J.P."/>
        </authorList>
    </citation>
    <scope>NUCLEOTIDE SEQUENCE [LARGE SCALE GENOMIC DNA]</scope>
    <source>
        <strain evidence="3 4">P9</strain>
    </source>
</reference>
<name>A0A5D0XVC0_9MICC</name>
<feature type="domain" description="Thiaminase-2/PQQC" evidence="2">
    <location>
        <begin position="40"/>
        <end position="227"/>
    </location>
</feature>
<evidence type="ECO:0000313" key="4">
    <source>
        <dbReference type="Proteomes" id="UP000323410"/>
    </source>
</evidence>
<accession>A0A5D0XVC0</accession>
<dbReference type="InterPro" id="IPR016084">
    <property type="entry name" value="Haem_Oase-like_multi-hlx"/>
</dbReference>
<dbReference type="Proteomes" id="UP000323410">
    <property type="component" value="Unassembled WGS sequence"/>
</dbReference>
<dbReference type="CDD" id="cd19365">
    <property type="entry name" value="TenA_C-like"/>
    <property type="match status" value="1"/>
</dbReference>
<proteinExistence type="predicted"/>
<dbReference type="OrthoDB" id="34166at2"/>